<dbReference type="Pfam" id="PF01556">
    <property type="entry name" value="DnaJ_C"/>
    <property type="match status" value="1"/>
</dbReference>
<feature type="binding site" evidence="6">
    <location>
        <position position="209"/>
    </location>
    <ligand>
        <name>Zn(2+)</name>
        <dbReference type="ChEBI" id="CHEBI:29105"/>
        <label>2</label>
    </ligand>
</feature>
<dbReference type="GO" id="GO:0006260">
    <property type="term" value="P:DNA replication"/>
    <property type="evidence" value="ECO:0007669"/>
    <property type="project" value="UniProtKB-KW"/>
</dbReference>
<dbReference type="InterPro" id="IPR012724">
    <property type="entry name" value="DnaJ"/>
</dbReference>
<dbReference type="Gene3D" id="2.10.230.10">
    <property type="entry name" value="Heat shock protein DnaJ, cysteine-rich domain"/>
    <property type="match status" value="1"/>
</dbReference>
<feature type="repeat" description="CXXCXGXG motif" evidence="6">
    <location>
        <begin position="223"/>
        <end position="230"/>
    </location>
</feature>
<keyword evidence="1 6" id="KW-0479">Metal-binding</keyword>
<feature type="binding site" evidence="6">
    <location>
        <position position="226"/>
    </location>
    <ligand>
        <name>Zn(2+)</name>
        <dbReference type="ChEBI" id="CHEBI:29105"/>
        <label>1</label>
    </ligand>
</feature>
<protein>
    <recommendedName>
        <fullName evidence="6">Chaperone protein DnaJ</fullName>
    </recommendedName>
</protein>
<feature type="domain" description="J" evidence="8">
    <location>
        <begin position="4"/>
        <end position="66"/>
    </location>
</feature>
<dbReference type="InterPro" id="IPR018253">
    <property type="entry name" value="DnaJ_domain_CS"/>
</dbReference>
<dbReference type="GO" id="GO:0005737">
    <property type="term" value="C:cytoplasm"/>
    <property type="evidence" value="ECO:0007669"/>
    <property type="project" value="UniProtKB-SubCell"/>
</dbReference>
<feature type="repeat" description="CXXCXGXG motif" evidence="6">
    <location>
        <begin position="166"/>
        <end position="173"/>
    </location>
</feature>
<dbReference type="SUPFAM" id="SSF57938">
    <property type="entry name" value="DnaJ/Hsp40 cysteine-rich domain"/>
    <property type="match status" value="1"/>
</dbReference>
<feature type="repeat" description="CXXCXGXG motif" evidence="6">
    <location>
        <begin position="209"/>
        <end position="216"/>
    </location>
</feature>
<dbReference type="EMBL" id="LCLJ01000005">
    <property type="protein sequence ID" value="KKU15648.1"/>
    <property type="molecule type" value="Genomic_DNA"/>
</dbReference>
<dbReference type="CDD" id="cd10747">
    <property type="entry name" value="DnaJ_C"/>
    <property type="match status" value="1"/>
</dbReference>
<gene>
    <name evidence="6" type="primary">dnaJ</name>
    <name evidence="10" type="ORF">UX22_C0005G0005</name>
</gene>
<dbReference type="SUPFAM" id="SSF46565">
    <property type="entry name" value="Chaperone J-domain"/>
    <property type="match status" value="1"/>
</dbReference>
<dbReference type="HAMAP" id="MF_01152">
    <property type="entry name" value="DnaJ"/>
    <property type="match status" value="1"/>
</dbReference>
<sequence length="378" mass="41060">MSKDYYKILGVSREASDDEIKKAYRKLAHQHHPDKKGGNESKFKEINEAYQVLSNKEKRAQYDKFGSAFEGQHGFGGAYSGGGFSGFGFNPADFQAGGFSGFGGGDFGDIFETIFEQFGGGRNSSSRARRQSSERGAYMETEETITLEEAFRGVFKTLRFKTNVLCGKCGGLGYDKSKGTSACNKCGGKGETRSEHRTFFGNFAQVVECADCGGSGKKPNSVCAACGGKGRTAEVKEVSFSVAPGAENGQVIKIKDGGEAGERGAPSGDLYVRIRVKSHSDFTRKKDDLFFKKEIKISDALLQKKITVRGLGGEEFDFSIPEGFDLSELIQLKGKGMPKFGSSSRGDMYVELSIKTPKKLSKSAKERLELLVDEGIDI</sequence>
<evidence type="ECO:0000256" key="5">
    <source>
        <dbReference type="ARBA" id="ARBA00023186"/>
    </source>
</evidence>
<feature type="domain" description="CR-type" evidence="9">
    <location>
        <begin position="153"/>
        <end position="235"/>
    </location>
</feature>
<reference evidence="10 11" key="1">
    <citation type="journal article" date="2015" name="Nature">
        <title>rRNA introns, odd ribosomes, and small enigmatic genomes across a large radiation of phyla.</title>
        <authorList>
            <person name="Brown C.T."/>
            <person name="Hug L.A."/>
            <person name="Thomas B.C."/>
            <person name="Sharon I."/>
            <person name="Castelle C.J."/>
            <person name="Singh A."/>
            <person name="Wilkins M.J."/>
            <person name="Williams K.H."/>
            <person name="Banfield J.F."/>
        </authorList>
    </citation>
    <scope>NUCLEOTIDE SEQUENCE [LARGE SCALE GENOMIC DNA]</scope>
</reference>
<evidence type="ECO:0000313" key="10">
    <source>
        <dbReference type="EMBL" id="KKU15648.1"/>
    </source>
</evidence>
<dbReference type="Pfam" id="PF00684">
    <property type="entry name" value="DnaJ_CXXCXGXG"/>
    <property type="match status" value="1"/>
</dbReference>
<dbReference type="Pfam" id="PF00226">
    <property type="entry name" value="DnaJ"/>
    <property type="match status" value="1"/>
</dbReference>
<feature type="binding site" evidence="6">
    <location>
        <position position="169"/>
    </location>
    <ligand>
        <name>Zn(2+)</name>
        <dbReference type="ChEBI" id="CHEBI:29105"/>
        <label>1</label>
    </ligand>
</feature>
<dbReference type="PROSITE" id="PS00636">
    <property type="entry name" value="DNAJ_1"/>
    <property type="match status" value="1"/>
</dbReference>
<evidence type="ECO:0000256" key="7">
    <source>
        <dbReference type="PROSITE-ProRule" id="PRU00546"/>
    </source>
</evidence>
<dbReference type="CDD" id="cd06257">
    <property type="entry name" value="DnaJ"/>
    <property type="match status" value="1"/>
</dbReference>
<dbReference type="GO" id="GO:0051082">
    <property type="term" value="F:unfolded protein binding"/>
    <property type="evidence" value="ECO:0007669"/>
    <property type="project" value="UniProtKB-UniRule"/>
</dbReference>
<evidence type="ECO:0000256" key="3">
    <source>
        <dbReference type="ARBA" id="ARBA00022771"/>
    </source>
</evidence>
<dbReference type="InterPro" id="IPR036410">
    <property type="entry name" value="HSP_DnaJ_Cys-rich_dom_sf"/>
</dbReference>
<dbReference type="SUPFAM" id="SSF49493">
    <property type="entry name" value="HSP40/DnaJ peptide-binding domain"/>
    <property type="match status" value="2"/>
</dbReference>
<feature type="binding site" evidence="6">
    <location>
        <position position="183"/>
    </location>
    <ligand>
        <name>Zn(2+)</name>
        <dbReference type="ChEBI" id="CHEBI:29105"/>
        <label>2</label>
    </ligand>
</feature>
<dbReference type="InterPro" id="IPR002939">
    <property type="entry name" value="DnaJ_C"/>
</dbReference>
<evidence type="ECO:0000259" key="8">
    <source>
        <dbReference type="PROSITE" id="PS50076"/>
    </source>
</evidence>
<feature type="binding site" evidence="6">
    <location>
        <position position="166"/>
    </location>
    <ligand>
        <name>Zn(2+)</name>
        <dbReference type="ChEBI" id="CHEBI:29105"/>
        <label>1</label>
    </ligand>
</feature>
<comment type="cofactor">
    <cofactor evidence="6">
        <name>Zn(2+)</name>
        <dbReference type="ChEBI" id="CHEBI:29105"/>
    </cofactor>
    <text evidence="6">Binds 2 Zn(2+) ions per monomer.</text>
</comment>
<name>A0A0G1QD36_9BACT</name>
<organism evidence="10 11">
    <name type="scientific">Candidatus Jorgensenbacteria bacterium GW2011_GWA2_45_9</name>
    <dbReference type="NCBI Taxonomy" id="1618663"/>
    <lineage>
        <taxon>Bacteria</taxon>
        <taxon>Candidatus Joergenseniibacteriota</taxon>
    </lineage>
</organism>
<keyword evidence="5 6" id="KW-0143">Chaperone</keyword>
<dbReference type="GO" id="GO:0009408">
    <property type="term" value="P:response to heat"/>
    <property type="evidence" value="ECO:0007669"/>
    <property type="project" value="InterPro"/>
</dbReference>
<dbReference type="InterPro" id="IPR001623">
    <property type="entry name" value="DnaJ_domain"/>
</dbReference>
<keyword evidence="4 6" id="KW-0862">Zinc</keyword>
<comment type="subunit">
    <text evidence="6">Homodimer.</text>
</comment>
<dbReference type="GO" id="GO:0042026">
    <property type="term" value="P:protein refolding"/>
    <property type="evidence" value="ECO:0007669"/>
    <property type="project" value="TreeGrafter"/>
</dbReference>
<dbReference type="PROSITE" id="PS50076">
    <property type="entry name" value="DNAJ_2"/>
    <property type="match status" value="1"/>
</dbReference>
<dbReference type="GO" id="GO:0008270">
    <property type="term" value="F:zinc ion binding"/>
    <property type="evidence" value="ECO:0007669"/>
    <property type="project" value="UniProtKB-UniRule"/>
</dbReference>
<dbReference type="Gene3D" id="1.10.287.110">
    <property type="entry name" value="DnaJ domain"/>
    <property type="match status" value="1"/>
</dbReference>
<feature type="binding site" evidence="6">
    <location>
        <position position="186"/>
    </location>
    <ligand>
        <name>Zn(2+)</name>
        <dbReference type="ChEBI" id="CHEBI:29105"/>
        <label>2</label>
    </ligand>
</feature>
<evidence type="ECO:0000256" key="2">
    <source>
        <dbReference type="ARBA" id="ARBA00022737"/>
    </source>
</evidence>
<feature type="repeat" description="CXXCXGXG motif" evidence="6">
    <location>
        <begin position="183"/>
        <end position="190"/>
    </location>
</feature>
<feature type="binding site" evidence="6">
    <location>
        <position position="223"/>
    </location>
    <ligand>
        <name>Zn(2+)</name>
        <dbReference type="ChEBI" id="CHEBI:29105"/>
        <label>1</label>
    </ligand>
</feature>
<keyword evidence="6" id="KW-0963">Cytoplasm</keyword>
<dbReference type="InterPro" id="IPR001305">
    <property type="entry name" value="HSP_DnaJ_Cys-rich_dom"/>
</dbReference>
<accession>A0A0G1QD36</accession>
<evidence type="ECO:0000313" key="11">
    <source>
        <dbReference type="Proteomes" id="UP000034727"/>
    </source>
</evidence>
<comment type="similarity">
    <text evidence="6">Belongs to the DnaJ family.</text>
</comment>
<feature type="binding site" evidence="6">
    <location>
        <position position="212"/>
    </location>
    <ligand>
        <name>Zn(2+)</name>
        <dbReference type="ChEBI" id="CHEBI:29105"/>
        <label>2</label>
    </ligand>
</feature>
<proteinExistence type="inferred from homology"/>
<evidence type="ECO:0000256" key="4">
    <source>
        <dbReference type="ARBA" id="ARBA00022833"/>
    </source>
</evidence>
<dbReference type="AlphaFoldDB" id="A0A0G1QD36"/>
<dbReference type="GO" id="GO:0005524">
    <property type="term" value="F:ATP binding"/>
    <property type="evidence" value="ECO:0007669"/>
    <property type="project" value="InterPro"/>
</dbReference>
<dbReference type="GO" id="GO:0031072">
    <property type="term" value="F:heat shock protein binding"/>
    <property type="evidence" value="ECO:0007669"/>
    <property type="project" value="InterPro"/>
</dbReference>
<dbReference type="InterPro" id="IPR008971">
    <property type="entry name" value="HSP40/DnaJ_pept-bd"/>
</dbReference>
<comment type="caution">
    <text evidence="10">The sequence shown here is derived from an EMBL/GenBank/DDBJ whole genome shotgun (WGS) entry which is preliminary data.</text>
</comment>
<feature type="zinc finger region" description="CR-type" evidence="7">
    <location>
        <begin position="153"/>
        <end position="235"/>
    </location>
</feature>
<comment type="function">
    <text evidence="6">Participates actively in the response to hyperosmotic and heat shock by preventing the aggregation of stress-denatured proteins and by disaggregating proteins, also in an autonomous, DnaK-independent fashion. Unfolded proteins bind initially to DnaJ; upon interaction with the DnaJ-bound protein, DnaK hydrolyzes its bound ATP, resulting in the formation of a stable complex. GrpE releases ADP from DnaK; ATP binding to DnaK triggers the release of the substrate protein, thus completing the reaction cycle. Several rounds of ATP-dependent interactions between DnaJ, DnaK and GrpE are required for fully efficient folding. Also involved, together with DnaK and GrpE, in the DNA replication of plasmids through activation of initiation proteins.</text>
</comment>
<dbReference type="CDD" id="cd10719">
    <property type="entry name" value="DnaJ_zf"/>
    <property type="match status" value="1"/>
</dbReference>
<keyword evidence="2 6" id="KW-0677">Repeat</keyword>
<dbReference type="PROSITE" id="PS51188">
    <property type="entry name" value="ZF_CR"/>
    <property type="match status" value="1"/>
</dbReference>
<dbReference type="Proteomes" id="UP000034727">
    <property type="component" value="Unassembled WGS sequence"/>
</dbReference>
<dbReference type="InterPro" id="IPR036869">
    <property type="entry name" value="J_dom_sf"/>
</dbReference>
<dbReference type="Gene3D" id="2.60.260.20">
    <property type="entry name" value="Urease metallochaperone UreE, N-terminal domain"/>
    <property type="match status" value="2"/>
</dbReference>
<dbReference type="SMART" id="SM00271">
    <property type="entry name" value="DnaJ"/>
    <property type="match status" value="1"/>
</dbReference>
<evidence type="ECO:0000256" key="1">
    <source>
        <dbReference type="ARBA" id="ARBA00022723"/>
    </source>
</evidence>
<comment type="subcellular location">
    <subcellularLocation>
        <location evidence="6">Cytoplasm</location>
    </subcellularLocation>
</comment>
<dbReference type="PATRIC" id="fig|1618663.3.peg.200"/>
<dbReference type="PANTHER" id="PTHR43096:SF52">
    <property type="entry name" value="DNAJ HOMOLOG 1, MITOCHONDRIAL-RELATED"/>
    <property type="match status" value="1"/>
</dbReference>
<keyword evidence="6" id="KW-0235">DNA replication</keyword>
<keyword evidence="6" id="KW-0346">Stress response</keyword>
<keyword evidence="3 6" id="KW-0863">Zinc-finger</keyword>
<evidence type="ECO:0000259" key="9">
    <source>
        <dbReference type="PROSITE" id="PS51188"/>
    </source>
</evidence>
<comment type="domain">
    <text evidence="6">The J domain is necessary and sufficient to stimulate DnaK ATPase activity. Zinc center 1 plays an important role in the autonomous, DnaK-independent chaperone activity of DnaJ. Zinc center 2 is essential for interaction with DnaK and for DnaJ activity.</text>
</comment>
<evidence type="ECO:0000256" key="6">
    <source>
        <dbReference type="HAMAP-Rule" id="MF_01152"/>
    </source>
</evidence>
<dbReference type="PRINTS" id="PR00625">
    <property type="entry name" value="JDOMAIN"/>
</dbReference>
<dbReference type="PANTHER" id="PTHR43096">
    <property type="entry name" value="DNAJ HOMOLOG 1, MITOCHONDRIAL-RELATED"/>
    <property type="match status" value="1"/>
</dbReference>